<dbReference type="InterPro" id="IPR005821">
    <property type="entry name" value="Ion_trans_dom"/>
</dbReference>
<dbReference type="Proteomes" id="UP001254257">
    <property type="component" value="Unassembled WGS sequence"/>
</dbReference>
<evidence type="ECO:0000256" key="10">
    <source>
        <dbReference type="ARBA" id="ARBA00023303"/>
    </source>
</evidence>
<dbReference type="SUPFAM" id="SSF81324">
    <property type="entry name" value="Voltage-gated potassium channels"/>
    <property type="match status" value="1"/>
</dbReference>
<evidence type="ECO:0000256" key="8">
    <source>
        <dbReference type="ARBA" id="ARBA00023065"/>
    </source>
</evidence>
<proteinExistence type="predicted"/>
<dbReference type="PROSITE" id="PS50042">
    <property type="entry name" value="CNMP_BINDING_3"/>
    <property type="match status" value="1"/>
</dbReference>
<dbReference type="InterPro" id="IPR000595">
    <property type="entry name" value="cNMP-bd_dom"/>
</dbReference>
<feature type="transmembrane region" description="Helical" evidence="12">
    <location>
        <begin position="103"/>
        <end position="125"/>
    </location>
</feature>
<name>A0ABU3SFH3_9HYPH</name>
<dbReference type="InterPro" id="IPR018490">
    <property type="entry name" value="cNMP-bd_dom_sf"/>
</dbReference>
<evidence type="ECO:0000256" key="5">
    <source>
        <dbReference type="ARBA" id="ARBA00022826"/>
    </source>
</evidence>
<dbReference type="CDD" id="cd00038">
    <property type="entry name" value="CAP_ED"/>
    <property type="match status" value="1"/>
</dbReference>
<dbReference type="Gene3D" id="2.60.120.10">
    <property type="entry name" value="Jelly Rolls"/>
    <property type="match status" value="1"/>
</dbReference>
<dbReference type="InterPro" id="IPR014710">
    <property type="entry name" value="RmlC-like_jellyroll"/>
</dbReference>
<feature type="transmembrane region" description="Helical" evidence="12">
    <location>
        <begin position="225"/>
        <end position="249"/>
    </location>
</feature>
<gene>
    <name evidence="14" type="ORF">RKE40_27015</name>
</gene>
<dbReference type="InterPro" id="IPR028325">
    <property type="entry name" value="VG_K_chnl"/>
</dbReference>
<reference evidence="14 15" key="1">
    <citation type="submission" date="2023-09" db="EMBL/GenBank/DDBJ databases">
        <title>Whole genome shotgun sequencing (WGS) of Bosea sp. ZW T0_25, isolated from stored onions (Allium cepa).</title>
        <authorList>
            <person name="Stoll D.A."/>
            <person name="Huch M."/>
        </authorList>
    </citation>
    <scope>NUCLEOTIDE SEQUENCE [LARGE SCALE GENOMIC DNA]</scope>
    <source>
        <strain evidence="14 15">ZW T0_25</strain>
    </source>
</reference>
<keyword evidence="9 12" id="KW-0472">Membrane</keyword>
<keyword evidence="15" id="KW-1185">Reference proteome</keyword>
<dbReference type="PRINTS" id="PR00169">
    <property type="entry name" value="KCHANNEL"/>
</dbReference>
<feature type="transmembrane region" description="Helical" evidence="12">
    <location>
        <begin position="31"/>
        <end position="50"/>
    </location>
</feature>
<sequence>MAPAPQPGMSWRRRAHLIIDKGAGDDLSVRLVHGGLVLLIIVNVAALVLESVPSLAASHGRLFFWIELVSVVIFTLEYGLRLWTAPEHARYRGLSDGVARRAYALSGPAIVDFLATVPLYTALLGYNDLKILLLFRLLRFFKLGRYSPGMASLAAALAAERKALFACFVILIGVMLLAATAMHFAEHDVQPAKFATIPDAMWWAIITLTTVGYGDVFPTSPLGKVVASFTAVMGLVMLALPVGIIATAFAQEIHRREFVVTWSMIARVPLFSGLNAAEIAEIMRVLRAQSVRGGAVILRPEEPAQALYFVASGEVEIMREEARDLGRRLPFRRTAIRDARRTRPARRARQGAEQAPGARSHRFPGADQPLSGPRRASAAPRAMILRRRHLLVALAGLATPAFAQPPKPARPVQGPALSAPRSLMAGAMASAAPT</sequence>
<dbReference type="PANTHER" id="PTHR11537:SF254">
    <property type="entry name" value="POTASSIUM VOLTAGE-GATED CHANNEL PROTEIN SHAB"/>
    <property type="match status" value="1"/>
</dbReference>
<dbReference type="EMBL" id="JAWDID010000073">
    <property type="protein sequence ID" value="MDU0343555.1"/>
    <property type="molecule type" value="Genomic_DNA"/>
</dbReference>
<keyword evidence="4 12" id="KW-0812">Transmembrane</keyword>
<feature type="domain" description="Cyclic nucleotide-binding" evidence="13">
    <location>
        <begin position="270"/>
        <end position="345"/>
    </location>
</feature>
<evidence type="ECO:0000256" key="1">
    <source>
        <dbReference type="ARBA" id="ARBA00004141"/>
    </source>
</evidence>
<dbReference type="Gene3D" id="1.10.287.70">
    <property type="match status" value="1"/>
</dbReference>
<dbReference type="SUPFAM" id="SSF51206">
    <property type="entry name" value="cAMP-binding domain-like"/>
    <property type="match status" value="1"/>
</dbReference>
<keyword evidence="10" id="KW-0407">Ion channel</keyword>
<accession>A0ABU3SFH3</accession>
<feature type="transmembrane region" description="Helical" evidence="12">
    <location>
        <begin position="62"/>
        <end position="83"/>
    </location>
</feature>
<evidence type="ECO:0000313" key="14">
    <source>
        <dbReference type="EMBL" id="MDU0343555.1"/>
    </source>
</evidence>
<evidence type="ECO:0000256" key="12">
    <source>
        <dbReference type="SAM" id="Phobius"/>
    </source>
</evidence>
<evidence type="ECO:0000313" key="15">
    <source>
        <dbReference type="Proteomes" id="UP001254257"/>
    </source>
</evidence>
<evidence type="ECO:0000256" key="9">
    <source>
        <dbReference type="ARBA" id="ARBA00023136"/>
    </source>
</evidence>
<evidence type="ECO:0000259" key="13">
    <source>
        <dbReference type="PROSITE" id="PS50042"/>
    </source>
</evidence>
<evidence type="ECO:0000256" key="6">
    <source>
        <dbReference type="ARBA" id="ARBA00022958"/>
    </source>
</evidence>
<feature type="transmembrane region" description="Helical" evidence="12">
    <location>
        <begin position="163"/>
        <end position="182"/>
    </location>
</feature>
<keyword evidence="7 12" id="KW-1133">Transmembrane helix</keyword>
<evidence type="ECO:0000256" key="11">
    <source>
        <dbReference type="SAM" id="MobiDB-lite"/>
    </source>
</evidence>
<keyword evidence="5" id="KW-0631">Potassium channel</keyword>
<evidence type="ECO:0000256" key="2">
    <source>
        <dbReference type="ARBA" id="ARBA00022448"/>
    </source>
</evidence>
<feature type="region of interest" description="Disordered" evidence="11">
    <location>
        <begin position="336"/>
        <end position="378"/>
    </location>
</feature>
<evidence type="ECO:0000256" key="3">
    <source>
        <dbReference type="ARBA" id="ARBA00022538"/>
    </source>
</evidence>
<keyword evidence="3" id="KW-0633">Potassium transport</keyword>
<keyword evidence="2" id="KW-0813">Transport</keyword>
<keyword evidence="8" id="KW-0406">Ion transport</keyword>
<feature type="transmembrane region" description="Helical" evidence="12">
    <location>
        <begin position="194"/>
        <end position="213"/>
    </location>
</feature>
<organism evidence="14 15">
    <name type="scientific">Bosea rubneri</name>
    <dbReference type="NCBI Taxonomy" id="3075434"/>
    <lineage>
        <taxon>Bacteria</taxon>
        <taxon>Pseudomonadati</taxon>
        <taxon>Pseudomonadota</taxon>
        <taxon>Alphaproteobacteria</taxon>
        <taxon>Hyphomicrobiales</taxon>
        <taxon>Boseaceae</taxon>
        <taxon>Bosea</taxon>
    </lineage>
</organism>
<dbReference type="Pfam" id="PF00520">
    <property type="entry name" value="Ion_trans"/>
    <property type="match status" value="1"/>
</dbReference>
<comment type="subcellular location">
    <subcellularLocation>
        <location evidence="1">Membrane</location>
        <topology evidence="1">Multi-pass membrane protein</topology>
    </subcellularLocation>
</comment>
<evidence type="ECO:0000256" key="4">
    <source>
        <dbReference type="ARBA" id="ARBA00022692"/>
    </source>
</evidence>
<dbReference type="RefSeq" id="WP_316021262.1">
    <property type="nucleotide sequence ID" value="NZ_JAWDID010000073.1"/>
</dbReference>
<feature type="non-terminal residue" evidence="14">
    <location>
        <position position="434"/>
    </location>
</feature>
<keyword evidence="6" id="KW-0630">Potassium</keyword>
<evidence type="ECO:0000256" key="7">
    <source>
        <dbReference type="ARBA" id="ARBA00022989"/>
    </source>
</evidence>
<dbReference type="PANTHER" id="PTHR11537">
    <property type="entry name" value="VOLTAGE-GATED POTASSIUM CHANNEL"/>
    <property type="match status" value="1"/>
</dbReference>
<comment type="caution">
    <text evidence="14">The sequence shown here is derived from an EMBL/GenBank/DDBJ whole genome shotgun (WGS) entry which is preliminary data.</text>
</comment>
<protein>
    <submittedName>
        <fullName evidence="14">Cyclic nucleotide-gated ion channel</fullName>
    </submittedName>
</protein>